<gene>
    <name evidence="3" type="ORF">GCM10009105_00830</name>
</gene>
<dbReference type="EMBL" id="BAAAEU010000001">
    <property type="protein sequence ID" value="GAA0704177.1"/>
    <property type="molecule type" value="Genomic_DNA"/>
</dbReference>
<proteinExistence type="predicted"/>
<reference evidence="3 4" key="1">
    <citation type="journal article" date="2019" name="Int. J. Syst. Evol. Microbiol.">
        <title>The Global Catalogue of Microorganisms (GCM) 10K type strain sequencing project: providing services to taxonomists for standard genome sequencing and annotation.</title>
        <authorList>
            <consortium name="The Broad Institute Genomics Platform"/>
            <consortium name="The Broad Institute Genome Sequencing Center for Infectious Disease"/>
            <person name="Wu L."/>
            <person name="Ma J."/>
        </authorList>
    </citation>
    <scope>NUCLEOTIDE SEQUENCE [LARGE SCALE GENOMIC DNA]</scope>
    <source>
        <strain evidence="3 4">JCM 15421</strain>
    </source>
</reference>
<keyword evidence="4" id="KW-1185">Reference proteome</keyword>
<evidence type="ECO:0000256" key="1">
    <source>
        <dbReference type="ARBA" id="ARBA00022729"/>
    </source>
</evidence>
<name>A0ABN1IC87_9GAMM</name>
<organism evidence="3 4">
    <name type="scientific">Dokdonella soli</name>
    <dbReference type="NCBI Taxonomy" id="529810"/>
    <lineage>
        <taxon>Bacteria</taxon>
        <taxon>Pseudomonadati</taxon>
        <taxon>Pseudomonadota</taxon>
        <taxon>Gammaproteobacteria</taxon>
        <taxon>Lysobacterales</taxon>
        <taxon>Rhodanobacteraceae</taxon>
        <taxon>Dokdonella</taxon>
    </lineage>
</organism>
<evidence type="ECO:0008006" key="5">
    <source>
        <dbReference type="Google" id="ProtNLM"/>
    </source>
</evidence>
<dbReference type="InterPro" id="IPR029058">
    <property type="entry name" value="AB_hydrolase_fold"/>
</dbReference>
<evidence type="ECO:0000313" key="3">
    <source>
        <dbReference type="EMBL" id="GAA0704177.1"/>
    </source>
</evidence>
<dbReference type="PANTHER" id="PTHR43037:SF1">
    <property type="entry name" value="BLL1128 PROTEIN"/>
    <property type="match status" value="1"/>
</dbReference>
<dbReference type="PANTHER" id="PTHR43037">
    <property type="entry name" value="UNNAMED PRODUCT-RELATED"/>
    <property type="match status" value="1"/>
</dbReference>
<keyword evidence="1 2" id="KW-0732">Signal</keyword>
<evidence type="ECO:0000256" key="2">
    <source>
        <dbReference type="SAM" id="SignalP"/>
    </source>
</evidence>
<sequence length="266" mass="29394">MLGSFFGARTWRLLPALLFCWTCARPSAAELEDADLAKFWTPDAQHVPYRAIETPGRRNHERLPLIVFLHGDWQDGTDNESQLAGRGNGSYELVDTARDGGIPLVYVVPQTTGAYWLPDRVVAVVRDALARWPIDPRRVYLTGISDGGTGVWDVLKAYPRCFAAGVPMSGMTELAGLGSIRDVPQWAFHGAEDDDTDIETGYDGAMLGSRAVVRALRAMGGTPRYTEYAGEKHVIWARAYAEDALLPWMLDQRLRGKPCDFAAPAR</sequence>
<dbReference type="RefSeq" id="WP_343786000.1">
    <property type="nucleotide sequence ID" value="NZ_BAAAEU010000001.1"/>
</dbReference>
<dbReference type="Gene3D" id="3.40.50.1820">
    <property type="entry name" value="alpha/beta hydrolase"/>
    <property type="match status" value="1"/>
</dbReference>
<protein>
    <recommendedName>
        <fullName evidence="5">Phospholipase</fullName>
    </recommendedName>
</protein>
<feature type="chain" id="PRO_5045743439" description="Phospholipase" evidence="2">
    <location>
        <begin position="29"/>
        <end position="266"/>
    </location>
</feature>
<dbReference type="Proteomes" id="UP001501523">
    <property type="component" value="Unassembled WGS sequence"/>
</dbReference>
<comment type="caution">
    <text evidence="3">The sequence shown here is derived from an EMBL/GenBank/DDBJ whole genome shotgun (WGS) entry which is preliminary data.</text>
</comment>
<accession>A0ABN1IC87</accession>
<evidence type="ECO:0000313" key="4">
    <source>
        <dbReference type="Proteomes" id="UP001501523"/>
    </source>
</evidence>
<dbReference type="InterPro" id="IPR050955">
    <property type="entry name" value="Plant_Biomass_Hydrol_Est"/>
</dbReference>
<feature type="signal peptide" evidence="2">
    <location>
        <begin position="1"/>
        <end position="28"/>
    </location>
</feature>
<dbReference type="SUPFAM" id="SSF53474">
    <property type="entry name" value="alpha/beta-Hydrolases"/>
    <property type="match status" value="1"/>
</dbReference>